<feature type="transmembrane region" description="Helical" evidence="6">
    <location>
        <begin position="290"/>
        <end position="311"/>
    </location>
</feature>
<keyword evidence="4 6" id="KW-0472">Membrane</keyword>
<feature type="transmembrane region" description="Helical" evidence="6">
    <location>
        <begin position="426"/>
        <end position="446"/>
    </location>
</feature>
<feature type="transmembrane region" description="Helical" evidence="6">
    <location>
        <begin position="93"/>
        <end position="114"/>
    </location>
</feature>
<evidence type="ECO:0000256" key="6">
    <source>
        <dbReference type="SAM" id="Phobius"/>
    </source>
</evidence>
<feature type="transmembrane region" description="Helical" evidence="6">
    <location>
        <begin position="490"/>
        <end position="512"/>
    </location>
</feature>
<dbReference type="GO" id="GO:0022857">
    <property type="term" value="F:transmembrane transporter activity"/>
    <property type="evidence" value="ECO:0007669"/>
    <property type="project" value="InterPro"/>
</dbReference>
<evidence type="ECO:0000256" key="1">
    <source>
        <dbReference type="ARBA" id="ARBA00004141"/>
    </source>
</evidence>
<feature type="transmembrane region" description="Helical" evidence="6">
    <location>
        <begin position="364"/>
        <end position="386"/>
    </location>
</feature>
<evidence type="ECO:0000256" key="3">
    <source>
        <dbReference type="ARBA" id="ARBA00022989"/>
    </source>
</evidence>
<dbReference type="PROSITE" id="PS50850">
    <property type="entry name" value="MFS"/>
    <property type="match status" value="1"/>
</dbReference>
<feature type="domain" description="Major facilitator superfamily (MFS) profile" evidence="7">
    <location>
        <begin position="97"/>
        <end position="595"/>
    </location>
</feature>
<feature type="transmembrane region" description="Helical" evidence="6">
    <location>
        <begin position="559"/>
        <end position="580"/>
    </location>
</feature>
<dbReference type="Gene3D" id="1.20.1250.20">
    <property type="entry name" value="MFS general substrate transporter like domains"/>
    <property type="match status" value="2"/>
</dbReference>
<feature type="transmembrane region" description="Helical" evidence="6">
    <location>
        <begin position="398"/>
        <end position="419"/>
    </location>
</feature>
<reference evidence="8 9" key="1">
    <citation type="submission" date="2018-02" db="EMBL/GenBank/DDBJ databases">
        <title>Draft genome sequences of Elsinoe sp., causing black scab on jojoba.</title>
        <authorList>
            <person name="Stodart B."/>
            <person name="Jeffress S."/>
            <person name="Ash G."/>
            <person name="Arun Chinnappa K."/>
        </authorList>
    </citation>
    <scope>NUCLEOTIDE SEQUENCE [LARGE SCALE GENOMIC DNA]</scope>
    <source>
        <strain evidence="8 9">Hillstone_2</strain>
    </source>
</reference>
<evidence type="ECO:0000313" key="9">
    <source>
        <dbReference type="Proteomes" id="UP000308133"/>
    </source>
</evidence>
<sequence length="614" mass="65808">MSFMLPGGLILCTGALDCIPYNEHNLIGTLSLFLIPPKIVKMVAPAEPVVPPTTHSEVMTQISSHSESDHEGEKLTPVKSKAMSEIEYPSAKTAALIIFGLYCSVFLIALDRTILGTAIPKMTDEFHSFQDIGWYQSAYMVCTAGLQLFFGRIYTYYSPKWTYIGSIITFEIGSAICGAAPNSTTVIVGRAISGVGGAGMFSGSMVLMMAALPLEKRPLAMGLIGAVFGIASVVGPLVGGAFTDNVSWRWCFYINLPIGAVTVLIVLLVLKQDMPIAAAGKSLKEKILQLDPLGTALFLPSVICLLLALQWGGSTYAWSNGRIIALLVVFALAMTAFWVLQFIRPENRVTVPMRIVFNRSIAGGMWYTLFGGSVMVVMALYIPIWFQAIKGDSAVSSGIKVIPMIVPMVLFVIISGGLVQKIGYYTPFMIVAACIMPIGAGLISTWKVNSGANHWIGFQVVLGIGMGMGLQQPNIAAQTVLPRKDTSIGVSLIVLCQTLGGGIFASVAQNVLNTSLIKNLANFPVRIDAHQIVNAGATDIRRIIPAENLPEFLVLYNNAITRAFTVAVGCGSVLILGALAMEWASTKKNAAPKTKPAETTIEEGKKEEVVEEKA</sequence>
<feature type="transmembrane region" description="Helical" evidence="6">
    <location>
        <begin position="187"/>
        <end position="212"/>
    </location>
</feature>
<accession>A0A4U7AXW8</accession>
<dbReference type="Proteomes" id="UP000308133">
    <property type="component" value="Unassembled WGS sequence"/>
</dbReference>
<feature type="region of interest" description="Disordered" evidence="5">
    <location>
        <begin position="587"/>
        <end position="614"/>
    </location>
</feature>
<organism evidence="8 9">
    <name type="scientific">Elsinoe australis</name>
    <dbReference type="NCBI Taxonomy" id="40998"/>
    <lineage>
        <taxon>Eukaryota</taxon>
        <taxon>Fungi</taxon>
        <taxon>Dikarya</taxon>
        <taxon>Ascomycota</taxon>
        <taxon>Pezizomycotina</taxon>
        <taxon>Dothideomycetes</taxon>
        <taxon>Dothideomycetidae</taxon>
        <taxon>Myriangiales</taxon>
        <taxon>Elsinoaceae</taxon>
        <taxon>Elsinoe</taxon>
    </lineage>
</organism>
<feature type="transmembrane region" description="Helical" evidence="6">
    <location>
        <begin position="452"/>
        <end position="470"/>
    </location>
</feature>
<dbReference type="CDD" id="cd17502">
    <property type="entry name" value="MFS_Azr1_MDR_like"/>
    <property type="match status" value="1"/>
</dbReference>
<gene>
    <name evidence="8" type="ORF">C1H76_4547</name>
</gene>
<feature type="transmembrane region" description="Helical" evidence="6">
    <location>
        <begin position="219"/>
        <end position="238"/>
    </location>
</feature>
<dbReference type="PANTHER" id="PTHR23501">
    <property type="entry name" value="MAJOR FACILITATOR SUPERFAMILY"/>
    <property type="match status" value="1"/>
</dbReference>
<feature type="transmembrane region" description="Helical" evidence="6">
    <location>
        <begin position="323"/>
        <end position="343"/>
    </location>
</feature>
<evidence type="ECO:0000256" key="4">
    <source>
        <dbReference type="ARBA" id="ARBA00023136"/>
    </source>
</evidence>
<dbReference type="FunFam" id="1.20.1720.10:FF:000012">
    <property type="entry name" value="MFS toxin efflux pump (AflT)"/>
    <property type="match status" value="1"/>
</dbReference>
<feature type="compositionally biased region" description="Basic and acidic residues" evidence="5">
    <location>
        <begin position="602"/>
        <end position="614"/>
    </location>
</feature>
<comment type="caution">
    <text evidence="8">The sequence shown here is derived from an EMBL/GenBank/DDBJ whole genome shotgun (WGS) entry which is preliminary data.</text>
</comment>
<feature type="transmembrane region" description="Helical" evidence="6">
    <location>
        <begin position="161"/>
        <end position="181"/>
    </location>
</feature>
<feature type="compositionally biased region" description="Low complexity" evidence="5">
    <location>
        <begin position="587"/>
        <end position="599"/>
    </location>
</feature>
<protein>
    <submittedName>
        <fullName evidence="8">MFS transporter-like protein 76</fullName>
    </submittedName>
</protein>
<feature type="transmembrane region" description="Helical" evidence="6">
    <location>
        <begin position="134"/>
        <end position="154"/>
    </location>
</feature>
<dbReference type="PANTHER" id="PTHR23501:SF201">
    <property type="entry name" value="MFS AFLATOXIN EFFLUX PUMP"/>
    <property type="match status" value="1"/>
</dbReference>
<dbReference type="InterPro" id="IPR036259">
    <property type="entry name" value="MFS_trans_sf"/>
</dbReference>
<feature type="transmembrane region" description="Helical" evidence="6">
    <location>
        <begin position="250"/>
        <end position="270"/>
    </location>
</feature>
<dbReference type="PRINTS" id="PR01036">
    <property type="entry name" value="TCRTETB"/>
</dbReference>
<dbReference type="Pfam" id="PF07690">
    <property type="entry name" value="MFS_1"/>
    <property type="match status" value="1"/>
</dbReference>
<dbReference type="GO" id="GO:0005886">
    <property type="term" value="C:plasma membrane"/>
    <property type="evidence" value="ECO:0007669"/>
    <property type="project" value="TreeGrafter"/>
</dbReference>
<dbReference type="SUPFAM" id="SSF103473">
    <property type="entry name" value="MFS general substrate transporter"/>
    <property type="match status" value="1"/>
</dbReference>
<dbReference type="AlphaFoldDB" id="A0A4U7AXW8"/>
<dbReference type="InterPro" id="IPR011701">
    <property type="entry name" value="MFS"/>
</dbReference>
<keyword evidence="2 6" id="KW-0812">Transmembrane</keyword>
<keyword evidence="3 6" id="KW-1133">Transmembrane helix</keyword>
<dbReference type="FunFam" id="1.20.1250.20:FF:000196">
    <property type="entry name" value="MFS toxin efflux pump (AflT)"/>
    <property type="match status" value="1"/>
</dbReference>
<comment type="subcellular location">
    <subcellularLocation>
        <location evidence="1">Membrane</location>
        <topology evidence="1">Multi-pass membrane protein</topology>
    </subcellularLocation>
</comment>
<dbReference type="EMBL" id="PTQR01000054">
    <property type="protein sequence ID" value="TKX23478.1"/>
    <property type="molecule type" value="Genomic_DNA"/>
</dbReference>
<evidence type="ECO:0000259" key="7">
    <source>
        <dbReference type="PROSITE" id="PS50850"/>
    </source>
</evidence>
<name>A0A4U7AXW8_9PEZI</name>
<proteinExistence type="predicted"/>
<evidence type="ECO:0000256" key="5">
    <source>
        <dbReference type="SAM" id="MobiDB-lite"/>
    </source>
</evidence>
<dbReference type="InterPro" id="IPR020846">
    <property type="entry name" value="MFS_dom"/>
</dbReference>
<evidence type="ECO:0000256" key="2">
    <source>
        <dbReference type="ARBA" id="ARBA00022692"/>
    </source>
</evidence>
<evidence type="ECO:0000313" key="8">
    <source>
        <dbReference type="EMBL" id="TKX23478.1"/>
    </source>
</evidence>